<keyword evidence="5" id="KW-0804">Transcription</keyword>
<evidence type="ECO:0000259" key="7">
    <source>
        <dbReference type="PROSITE" id="PS51148"/>
    </source>
</evidence>
<dbReference type="HOGENOM" id="CLU_114998_1_0_1"/>
<keyword evidence="2" id="KW-0678">Repressor</keyword>
<comment type="subcellular location">
    <subcellularLocation>
        <location evidence="1">Nucleus</location>
    </subcellularLocation>
</comment>
<accession>T1EJF4</accession>
<keyword evidence="6" id="KW-0539">Nucleus</keyword>
<dbReference type="GO" id="GO:0005634">
    <property type="term" value="C:nucleus"/>
    <property type="evidence" value="ECO:0007669"/>
    <property type="project" value="UniProtKB-SubCell"/>
</dbReference>
<dbReference type="EnsemblMetazoa" id="HelroT144645">
    <property type="protein sequence ID" value="HelroP144645"/>
    <property type="gene ID" value="HelroG144645"/>
</dbReference>
<dbReference type="AlphaFoldDB" id="T1EJF4"/>
<dbReference type="InterPro" id="IPR043404">
    <property type="entry name" value="ATAXIN1-like"/>
</dbReference>
<dbReference type="CTD" id="20196704"/>
<keyword evidence="4" id="KW-0238">DNA-binding</keyword>
<dbReference type="OrthoDB" id="10000452at2759"/>
<keyword evidence="10" id="KW-1185">Reference proteome</keyword>
<keyword evidence="3" id="KW-0805">Transcription regulation</keyword>
<evidence type="ECO:0000256" key="6">
    <source>
        <dbReference type="ARBA" id="ARBA00023242"/>
    </source>
</evidence>
<dbReference type="OMA" id="AYTQHLI"/>
<dbReference type="PANTHER" id="PTHR13392">
    <property type="entry name" value="ATAXIN 1"/>
    <property type="match status" value="1"/>
</dbReference>
<evidence type="ECO:0000256" key="2">
    <source>
        <dbReference type="ARBA" id="ARBA00022491"/>
    </source>
</evidence>
<dbReference type="InterPro" id="IPR036096">
    <property type="entry name" value="Ataxin_AXH_dom_sf"/>
</dbReference>
<evidence type="ECO:0000256" key="5">
    <source>
        <dbReference type="ARBA" id="ARBA00023163"/>
    </source>
</evidence>
<dbReference type="Pfam" id="PF08517">
    <property type="entry name" value="AXH"/>
    <property type="match status" value="1"/>
</dbReference>
<evidence type="ECO:0000313" key="9">
    <source>
        <dbReference type="EnsemblMetazoa" id="HelroP144645"/>
    </source>
</evidence>
<dbReference type="EMBL" id="KB097612">
    <property type="protein sequence ID" value="ESN93449.1"/>
    <property type="molecule type" value="Genomic_DNA"/>
</dbReference>
<sequence>MPHYPPHFLNGSIIAVANGTLKKVEDLTTEDFIESANLSHDLKINVSEVVQMVPITERDTVQLSFTVGPQKIQVTVESTLEHPFFVFNRGWSSYNPTQTLIRYKLKCCQLNIGDLCISLT</sequence>
<evidence type="ECO:0000313" key="8">
    <source>
        <dbReference type="EMBL" id="ESN93449.1"/>
    </source>
</evidence>
<evidence type="ECO:0000256" key="1">
    <source>
        <dbReference type="ARBA" id="ARBA00004123"/>
    </source>
</evidence>
<dbReference type="RefSeq" id="XP_009028511.1">
    <property type="nucleotide sequence ID" value="XM_009030263.1"/>
</dbReference>
<dbReference type="Gene3D" id="2.170.16.10">
    <property type="entry name" value="Hedgehog/Intein (Hint) domain"/>
    <property type="match status" value="1"/>
</dbReference>
<evidence type="ECO:0000313" key="10">
    <source>
        <dbReference type="Proteomes" id="UP000015101"/>
    </source>
</evidence>
<dbReference type="GO" id="GO:0006355">
    <property type="term" value="P:regulation of DNA-templated transcription"/>
    <property type="evidence" value="ECO:0007669"/>
    <property type="project" value="InterPro"/>
</dbReference>
<dbReference type="eggNOG" id="KOG4053">
    <property type="taxonomic scope" value="Eukaryota"/>
</dbReference>
<dbReference type="GO" id="GO:0003677">
    <property type="term" value="F:DNA binding"/>
    <property type="evidence" value="ECO:0007669"/>
    <property type="project" value="UniProtKB-KW"/>
</dbReference>
<feature type="domain" description="AXH" evidence="7">
    <location>
        <begin position="1"/>
        <end position="120"/>
    </location>
</feature>
<reference evidence="9" key="3">
    <citation type="submission" date="2015-06" db="UniProtKB">
        <authorList>
            <consortium name="EnsemblMetazoa"/>
        </authorList>
    </citation>
    <scope>IDENTIFICATION</scope>
</reference>
<protein>
    <recommendedName>
        <fullName evidence="7">AXH domain-containing protein</fullName>
    </recommendedName>
</protein>
<reference evidence="8 10" key="2">
    <citation type="journal article" date="2013" name="Nature">
        <title>Insights into bilaterian evolution from three spiralian genomes.</title>
        <authorList>
            <person name="Simakov O."/>
            <person name="Marletaz F."/>
            <person name="Cho S.J."/>
            <person name="Edsinger-Gonzales E."/>
            <person name="Havlak P."/>
            <person name="Hellsten U."/>
            <person name="Kuo D.H."/>
            <person name="Larsson T."/>
            <person name="Lv J."/>
            <person name="Arendt D."/>
            <person name="Savage R."/>
            <person name="Osoegawa K."/>
            <person name="de Jong P."/>
            <person name="Grimwood J."/>
            <person name="Chapman J.A."/>
            <person name="Shapiro H."/>
            <person name="Aerts A."/>
            <person name="Otillar R.P."/>
            <person name="Terry A.Y."/>
            <person name="Boore J.L."/>
            <person name="Grigoriev I.V."/>
            <person name="Lindberg D.R."/>
            <person name="Seaver E.C."/>
            <person name="Weisblat D.A."/>
            <person name="Putnam N.H."/>
            <person name="Rokhsar D.S."/>
        </authorList>
    </citation>
    <scope>NUCLEOTIDE SEQUENCE</scope>
</reference>
<dbReference type="SMART" id="SM00536">
    <property type="entry name" value="AXH"/>
    <property type="match status" value="1"/>
</dbReference>
<name>T1EJF4_HELRO</name>
<dbReference type="GeneID" id="20196704"/>
<dbReference type="KEGG" id="hro:HELRODRAFT_144645"/>
<dbReference type="GO" id="GO:0003723">
    <property type="term" value="F:RNA binding"/>
    <property type="evidence" value="ECO:0007669"/>
    <property type="project" value="InterPro"/>
</dbReference>
<evidence type="ECO:0000256" key="4">
    <source>
        <dbReference type="ARBA" id="ARBA00023125"/>
    </source>
</evidence>
<gene>
    <name evidence="9" type="primary">20196704</name>
    <name evidence="8" type="ORF">HELRODRAFT_144645</name>
</gene>
<organism evidence="9 10">
    <name type="scientific">Helobdella robusta</name>
    <name type="common">Californian leech</name>
    <dbReference type="NCBI Taxonomy" id="6412"/>
    <lineage>
        <taxon>Eukaryota</taxon>
        <taxon>Metazoa</taxon>
        <taxon>Spiralia</taxon>
        <taxon>Lophotrochozoa</taxon>
        <taxon>Annelida</taxon>
        <taxon>Clitellata</taxon>
        <taxon>Hirudinea</taxon>
        <taxon>Rhynchobdellida</taxon>
        <taxon>Glossiphoniidae</taxon>
        <taxon>Helobdella</taxon>
    </lineage>
</organism>
<evidence type="ECO:0000256" key="3">
    <source>
        <dbReference type="ARBA" id="ARBA00023015"/>
    </source>
</evidence>
<dbReference type="EMBL" id="AMQM01007425">
    <property type="status" value="NOT_ANNOTATED_CDS"/>
    <property type="molecule type" value="Genomic_DNA"/>
</dbReference>
<dbReference type="InParanoid" id="T1EJF4"/>
<dbReference type="SUPFAM" id="SSF102031">
    <property type="entry name" value="AXH domain"/>
    <property type="match status" value="1"/>
</dbReference>
<dbReference type="Proteomes" id="UP000015101">
    <property type="component" value="Unassembled WGS sequence"/>
</dbReference>
<dbReference type="PANTHER" id="PTHR13392:SF13">
    <property type="entry name" value="AXH DOMAIN-CONTAINING PROTEIN"/>
    <property type="match status" value="1"/>
</dbReference>
<dbReference type="STRING" id="6412.T1EJF4"/>
<proteinExistence type="predicted"/>
<reference evidence="10" key="1">
    <citation type="submission" date="2012-12" db="EMBL/GenBank/DDBJ databases">
        <authorList>
            <person name="Hellsten U."/>
            <person name="Grimwood J."/>
            <person name="Chapman J.A."/>
            <person name="Shapiro H."/>
            <person name="Aerts A."/>
            <person name="Otillar R.P."/>
            <person name="Terry A.Y."/>
            <person name="Boore J.L."/>
            <person name="Simakov O."/>
            <person name="Marletaz F."/>
            <person name="Cho S.-J."/>
            <person name="Edsinger-Gonzales E."/>
            <person name="Havlak P."/>
            <person name="Kuo D.-H."/>
            <person name="Larsson T."/>
            <person name="Lv J."/>
            <person name="Arendt D."/>
            <person name="Savage R."/>
            <person name="Osoegawa K."/>
            <person name="de Jong P."/>
            <person name="Lindberg D.R."/>
            <person name="Seaver E.C."/>
            <person name="Weisblat D.A."/>
            <person name="Putnam N.H."/>
            <person name="Grigoriev I.V."/>
            <person name="Rokhsar D.S."/>
        </authorList>
    </citation>
    <scope>NUCLEOTIDE SEQUENCE</scope>
</reference>
<dbReference type="PROSITE" id="PS51148">
    <property type="entry name" value="AXH"/>
    <property type="match status" value="1"/>
</dbReference>
<dbReference type="InterPro" id="IPR003652">
    <property type="entry name" value="Ataxin_AXH_dom"/>
</dbReference>